<protein>
    <submittedName>
        <fullName evidence="1">Uncharacterized protein</fullName>
    </submittedName>
</protein>
<proteinExistence type="predicted"/>
<gene>
    <name evidence="1" type="ORF">OIHEL45_15999</name>
</gene>
<evidence type="ECO:0000313" key="2">
    <source>
        <dbReference type="Proteomes" id="UP000003257"/>
    </source>
</evidence>
<dbReference type="EMBL" id="ABID01000004">
    <property type="protein sequence ID" value="EDQ04447.1"/>
    <property type="molecule type" value="Genomic_DNA"/>
</dbReference>
<name>A0ABM9X4T3_9RHOB</name>
<evidence type="ECO:0000313" key="1">
    <source>
        <dbReference type="EMBL" id="EDQ04447.1"/>
    </source>
</evidence>
<accession>A0ABM9X4T3</accession>
<organism evidence="1 2">
    <name type="scientific">Sulfitobacter indolifex HEL-45</name>
    <dbReference type="NCBI Taxonomy" id="391624"/>
    <lineage>
        <taxon>Bacteria</taxon>
        <taxon>Pseudomonadati</taxon>
        <taxon>Pseudomonadota</taxon>
        <taxon>Alphaproteobacteria</taxon>
        <taxon>Rhodobacterales</taxon>
        <taxon>Roseobacteraceae</taxon>
        <taxon>Sulfitobacter</taxon>
    </lineage>
</organism>
<sequence length="45" mass="5065">MVDRGQRIALPEASIRNVRLLSDYFLGDQDTCKMRKAAVTVNALK</sequence>
<comment type="caution">
    <text evidence="1">The sequence shown here is derived from an EMBL/GenBank/DDBJ whole genome shotgun (WGS) entry which is preliminary data.</text>
</comment>
<keyword evidence="2" id="KW-1185">Reference proteome</keyword>
<dbReference type="Proteomes" id="UP000003257">
    <property type="component" value="Unassembled WGS sequence"/>
</dbReference>
<reference evidence="1 2" key="1">
    <citation type="submission" date="2007-11" db="EMBL/GenBank/DDBJ databases">
        <authorList>
            <person name="Wagner-Dobler I."/>
            <person name="Ferriera S."/>
            <person name="Johnson J."/>
            <person name="Kravitz S."/>
            <person name="Beeson K."/>
            <person name="Sutton G."/>
            <person name="Rogers Y.-H."/>
            <person name="Friedman R."/>
            <person name="Frazier M."/>
            <person name="Venter J.C."/>
        </authorList>
    </citation>
    <scope>NUCLEOTIDE SEQUENCE [LARGE SCALE GENOMIC DNA]</scope>
    <source>
        <strain evidence="1 2">HEL-45</strain>
    </source>
</reference>